<proteinExistence type="predicted"/>
<feature type="region of interest" description="Disordered" evidence="1">
    <location>
        <begin position="1"/>
        <end position="20"/>
    </location>
</feature>
<organism evidence="2 3">
    <name type="scientific">Colletotrichum sojae</name>
    <dbReference type="NCBI Taxonomy" id="2175907"/>
    <lineage>
        <taxon>Eukaryota</taxon>
        <taxon>Fungi</taxon>
        <taxon>Dikarya</taxon>
        <taxon>Ascomycota</taxon>
        <taxon>Pezizomycotina</taxon>
        <taxon>Sordariomycetes</taxon>
        <taxon>Hypocreomycetidae</taxon>
        <taxon>Glomerellales</taxon>
        <taxon>Glomerellaceae</taxon>
        <taxon>Colletotrichum</taxon>
        <taxon>Colletotrichum orchidearum species complex</taxon>
    </lineage>
</organism>
<sequence length="79" mass="8377">MLGRDETGTGTGGGGGTGPRMAAWYLDPGLESLGVPDAQQGRFVSRYVRRELASWLLLLLLRCAAWLPASARCNGGDEP</sequence>
<accession>A0A8H6N427</accession>
<name>A0A8H6N427_9PEZI</name>
<dbReference type="AlphaFoldDB" id="A0A8H6N427"/>
<dbReference type="Proteomes" id="UP000652219">
    <property type="component" value="Unassembled WGS sequence"/>
</dbReference>
<evidence type="ECO:0000256" key="1">
    <source>
        <dbReference type="SAM" id="MobiDB-lite"/>
    </source>
</evidence>
<keyword evidence="3" id="KW-1185">Reference proteome</keyword>
<evidence type="ECO:0000313" key="2">
    <source>
        <dbReference type="EMBL" id="KAF6818731.1"/>
    </source>
</evidence>
<comment type="caution">
    <text evidence="2">The sequence shown here is derived from an EMBL/GenBank/DDBJ whole genome shotgun (WGS) entry which is preliminary data.</text>
</comment>
<evidence type="ECO:0000313" key="3">
    <source>
        <dbReference type="Proteomes" id="UP000652219"/>
    </source>
</evidence>
<gene>
    <name evidence="2" type="ORF">CSOJ01_01684</name>
</gene>
<protein>
    <submittedName>
        <fullName evidence="2">Uncharacterized protein</fullName>
    </submittedName>
</protein>
<reference evidence="2 3" key="1">
    <citation type="journal article" date="2020" name="Phytopathology">
        <title>Genome Sequence Resources of Colletotrichum truncatum, C. plurivorum, C. musicola, and C. sojae: Four Species Pathogenic to Soybean (Glycine max).</title>
        <authorList>
            <person name="Rogerio F."/>
            <person name="Boufleur T.R."/>
            <person name="Ciampi-Guillardi M."/>
            <person name="Sukno S.A."/>
            <person name="Thon M.R."/>
            <person name="Massola Junior N.S."/>
            <person name="Baroncelli R."/>
        </authorList>
    </citation>
    <scope>NUCLEOTIDE SEQUENCE [LARGE SCALE GENOMIC DNA]</scope>
    <source>
        <strain evidence="2 3">LFN0009</strain>
    </source>
</reference>
<dbReference type="EMBL" id="WIGN01000013">
    <property type="protein sequence ID" value="KAF6818731.1"/>
    <property type="molecule type" value="Genomic_DNA"/>
</dbReference>
<feature type="compositionally biased region" description="Gly residues" evidence="1">
    <location>
        <begin position="9"/>
        <end position="18"/>
    </location>
</feature>